<dbReference type="InterPro" id="IPR000073">
    <property type="entry name" value="AB_hydrolase_1"/>
</dbReference>
<proteinExistence type="predicted"/>
<gene>
    <name evidence="3" type="ORF">HJG52_11445</name>
</gene>
<dbReference type="Proteomes" id="UP000588586">
    <property type="component" value="Unassembled WGS sequence"/>
</dbReference>
<dbReference type="Gene3D" id="3.40.50.1820">
    <property type="entry name" value="alpha/beta hydrolase"/>
    <property type="match status" value="1"/>
</dbReference>
<dbReference type="SUPFAM" id="SSF53474">
    <property type="entry name" value="alpha/beta-Hydrolases"/>
    <property type="match status" value="1"/>
</dbReference>
<dbReference type="GO" id="GO:0016787">
    <property type="term" value="F:hydrolase activity"/>
    <property type="evidence" value="ECO:0007669"/>
    <property type="project" value="UniProtKB-KW"/>
</dbReference>
<dbReference type="Pfam" id="PF00561">
    <property type="entry name" value="Abhydrolase_1"/>
    <property type="match status" value="1"/>
</dbReference>
<evidence type="ECO:0000256" key="1">
    <source>
        <dbReference type="SAM" id="Phobius"/>
    </source>
</evidence>
<accession>A0A849HGS0</accession>
<dbReference type="PRINTS" id="PR00412">
    <property type="entry name" value="EPOXHYDRLASE"/>
</dbReference>
<dbReference type="InterPro" id="IPR050228">
    <property type="entry name" value="Carboxylesterase_BioH"/>
</dbReference>
<keyword evidence="4" id="KW-1185">Reference proteome</keyword>
<dbReference type="InterPro" id="IPR000639">
    <property type="entry name" value="Epox_hydrolase-like"/>
</dbReference>
<evidence type="ECO:0000313" key="4">
    <source>
        <dbReference type="Proteomes" id="UP000588586"/>
    </source>
</evidence>
<keyword evidence="1" id="KW-0812">Transmembrane</keyword>
<evidence type="ECO:0000313" key="3">
    <source>
        <dbReference type="EMBL" id="NNM46618.1"/>
    </source>
</evidence>
<feature type="domain" description="AB hydrolase-1" evidence="2">
    <location>
        <begin position="111"/>
        <end position="365"/>
    </location>
</feature>
<dbReference type="PANTHER" id="PTHR43194">
    <property type="entry name" value="HYDROLASE ALPHA/BETA FOLD FAMILY"/>
    <property type="match status" value="1"/>
</dbReference>
<keyword evidence="1" id="KW-1133">Transmembrane helix</keyword>
<name>A0A849HGS0_9MICO</name>
<sequence>MGRRRRHDQLRGRDQAWCTGPARLRRGGRVSPANRGLIGLGVGLAAAGVATAAGVAAGRVNRDRVARYAALAPEGVYAVVPGKELVVVADDGTPLHVEVDEPTGGADPGKPTIVFSHGYTLSLRSWVLQRKALVEAGYRVVLWDQRSHGESERAPADTATIDQLGRDLHSVIDEVAPEGPLVLVGHSMGGMTMMSLAEQFPELVRDRVVAAAFVATSAGGQNMVTLGFGQFLGRLLGRLGPRFLARLGTRQQLVDTARRVGRDIEDLIVDHYSFASPVSRNTIRYTADMIMGTPLAVMSEFLPSINVHDKRAALKQFNGVETLVLNGSGDLLTPPDHSEAIVQIVPGAEHVVVEEAGHIIMLEHPDVVNEQLLSLVERAERAAAEGIAVSRKPRVRRTVTDLAKRREVAKARKSRRRG</sequence>
<keyword evidence="3" id="KW-0378">Hydrolase</keyword>
<organism evidence="3 4">
    <name type="scientific">Knoellia koreensis</name>
    <dbReference type="NCBI Taxonomy" id="2730921"/>
    <lineage>
        <taxon>Bacteria</taxon>
        <taxon>Bacillati</taxon>
        <taxon>Actinomycetota</taxon>
        <taxon>Actinomycetes</taxon>
        <taxon>Micrococcales</taxon>
        <taxon>Intrasporangiaceae</taxon>
        <taxon>Knoellia</taxon>
    </lineage>
</organism>
<protein>
    <submittedName>
        <fullName evidence="3">Alpha/beta fold hydrolase</fullName>
    </submittedName>
</protein>
<feature type="transmembrane region" description="Helical" evidence="1">
    <location>
        <begin position="36"/>
        <end position="57"/>
    </location>
</feature>
<dbReference type="PRINTS" id="PR00111">
    <property type="entry name" value="ABHYDROLASE"/>
</dbReference>
<comment type="caution">
    <text evidence="3">The sequence shown here is derived from an EMBL/GenBank/DDBJ whole genome shotgun (WGS) entry which is preliminary data.</text>
</comment>
<dbReference type="InterPro" id="IPR029058">
    <property type="entry name" value="AB_hydrolase_fold"/>
</dbReference>
<dbReference type="PANTHER" id="PTHR43194:SF2">
    <property type="entry name" value="PEROXISOMAL MEMBRANE PROTEIN LPX1"/>
    <property type="match status" value="1"/>
</dbReference>
<dbReference type="EMBL" id="JABEPQ010000002">
    <property type="protein sequence ID" value="NNM46618.1"/>
    <property type="molecule type" value="Genomic_DNA"/>
</dbReference>
<evidence type="ECO:0000259" key="2">
    <source>
        <dbReference type="Pfam" id="PF00561"/>
    </source>
</evidence>
<keyword evidence="1" id="KW-0472">Membrane</keyword>
<reference evidence="3 4" key="1">
    <citation type="submission" date="2020-04" db="EMBL/GenBank/DDBJ databases">
        <title>Knoellia sp. isolate from air conditioner.</title>
        <authorList>
            <person name="Chea S."/>
            <person name="Kim D.-U."/>
        </authorList>
    </citation>
    <scope>NUCLEOTIDE SEQUENCE [LARGE SCALE GENOMIC DNA]</scope>
    <source>
        <strain evidence="3 4">DB2414S</strain>
    </source>
</reference>
<dbReference type="AlphaFoldDB" id="A0A849HGS0"/>